<dbReference type="Proteomes" id="UP001596997">
    <property type="component" value="Unassembled WGS sequence"/>
</dbReference>
<comment type="caution">
    <text evidence="1">The sequence shown here is derived from an EMBL/GenBank/DDBJ whole genome shotgun (WGS) entry which is preliminary data.</text>
</comment>
<dbReference type="GO" id="GO:0008237">
    <property type="term" value="F:metallopeptidase activity"/>
    <property type="evidence" value="ECO:0007669"/>
    <property type="project" value="UniProtKB-KW"/>
</dbReference>
<keyword evidence="1" id="KW-0645">Protease</keyword>
<gene>
    <name evidence="1" type="ORF">ACFQ1O_04790</name>
</gene>
<dbReference type="RefSeq" id="WP_377713898.1">
    <property type="nucleotide sequence ID" value="NZ_JBHTJM010000005.1"/>
</dbReference>
<dbReference type="SUPFAM" id="SSF55486">
    <property type="entry name" value="Metalloproteases ('zincins'), catalytic domain"/>
    <property type="match status" value="1"/>
</dbReference>
<keyword evidence="1" id="KW-0482">Metalloprotease</keyword>
<reference evidence="2" key="1">
    <citation type="journal article" date="2019" name="Int. J. Syst. Evol. Microbiol.">
        <title>The Global Catalogue of Microorganisms (GCM) 10K type strain sequencing project: providing services to taxonomists for standard genome sequencing and annotation.</title>
        <authorList>
            <consortium name="The Broad Institute Genomics Platform"/>
            <consortium name="The Broad Institute Genome Sequencing Center for Infectious Disease"/>
            <person name="Wu L."/>
            <person name="Ma J."/>
        </authorList>
    </citation>
    <scope>NUCLEOTIDE SEQUENCE [LARGE SCALE GENOMIC DNA]</scope>
    <source>
        <strain evidence="2">CCUG 62114</strain>
    </source>
</reference>
<evidence type="ECO:0000313" key="2">
    <source>
        <dbReference type="Proteomes" id="UP001596997"/>
    </source>
</evidence>
<dbReference type="EMBL" id="JBHTJM010000005">
    <property type="protein sequence ID" value="MFD0963316.1"/>
    <property type="molecule type" value="Genomic_DNA"/>
</dbReference>
<organism evidence="1 2">
    <name type="scientific">Pseudofulvibacter geojedonensis</name>
    <dbReference type="NCBI Taxonomy" id="1123758"/>
    <lineage>
        <taxon>Bacteria</taxon>
        <taxon>Pseudomonadati</taxon>
        <taxon>Bacteroidota</taxon>
        <taxon>Flavobacteriia</taxon>
        <taxon>Flavobacteriales</taxon>
        <taxon>Flavobacteriaceae</taxon>
        <taxon>Pseudofulvibacter</taxon>
    </lineage>
</organism>
<protein>
    <submittedName>
        <fullName evidence="1">Membrane metalloprotease</fullName>
    </submittedName>
</protein>
<sequence length="258" mass="28547">MKNKILYLIALILVISCSKDESTNNNDSQGGANNTYPYKQSVGYSANDILSGNNFQEIEIDLMYINGFRPEQNSINNVIEFIEERTFKTTVTITPRLIEDTNINSYTIDNIKNLEDSNRTLFTQDNKITISALFVNGSSSSNNGNNVVLGTAYRNTSFVIYQETIQGLSNSPLETNRVTLETSVILHELCHLLGLVNVGTNMVENHQDAAHGAHCNVNSCLMYYALENGNTISNTISGNQVPQLDSFCLQDLQANGGR</sequence>
<evidence type="ECO:0000313" key="1">
    <source>
        <dbReference type="EMBL" id="MFD0963316.1"/>
    </source>
</evidence>
<proteinExistence type="predicted"/>
<accession>A0ABW3I0F1</accession>
<name>A0ABW3I0F1_9FLAO</name>
<keyword evidence="2" id="KW-1185">Reference proteome</keyword>
<dbReference type="PROSITE" id="PS51257">
    <property type="entry name" value="PROKAR_LIPOPROTEIN"/>
    <property type="match status" value="1"/>
</dbReference>
<dbReference type="Gene3D" id="3.40.390.10">
    <property type="entry name" value="Collagenase (Catalytic Domain)"/>
    <property type="match status" value="1"/>
</dbReference>
<keyword evidence="1" id="KW-0378">Hydrolase</keyword>
<dbReference type="InterPro" id="IPR024079">
    <property type="entry name" value="MetalloPept_cat_dom_sf"/>
</dbReference>